<gene>
    <name evidence="6" type="ORF">EBB54_24480</name>
</gene>
<accession>A0A426DN39</accession>
<dbReference type="SUPFAM" id="SSF52172">
    <property type="entry name" value="CheY-like"/>
    <property type="match status" value="1"/>
</dbReference>
<dbReference type="CDD" id="cd00156">
    <property type="entry name" value="REC"/>
    <property type="match status" value="1"/>
</dbReference>
<dbReference type="Gene3D" id="3.40.50.2300">
    <property type="match status" value="1"/>
</dbReference>
<feature type="modified residue" description="4-aspartylphosphate" evidence="4">
    <location>
        <position position="52"/>
    </location>
</feature>
<protein>
    <recommendedName>
        <fullName evidence="1">Stage 0 sporulation protein A homolog</fullName>
    </recommendedName>
</protein>
<evidence type="ECO:0000256" key="1">
    <source>
        <dbReference type="ARBA" id="ARBA00018672"/>
    </source>
</evidence>
<dbReference type="Proteomes" id="UP000274920">
    <property type="component" value="Unassembled WGS sequence"/>
</dbReference>
<feature type="domain" description="Response regulatory" evidence="5">
    <location>
        <begin position="3"/>
        <end position="117"/>
    </location>
</feature>
<evidence type="ECO:0000313" key="7">
    <source>
        <dbReference type="Proteomes" id="UP000274920"/>
    </source>
</evidence>
<evidence type="ECO:0000256" key="2">
    <source>
        <dbReference type="ARBA" id="ARBA00022553"/>
    </source>
</evidence>
<evidence type="ECO:0000313" key="6">
    <source>
        <dbReference type="EMBL" id="RRK34138.1"/>
    </source>
</evidence>
<dbReference type="PANTHER" id="PTHR44591">
    <property type="entry name" value="STRESS RESPONSE REGULATOR PROTEIN 1"/>
    <property type="match status" value="1"/>
</dbReference>
<proteinExistence type="predicted"/>
<comment type="caution">
    <text evidence="6">The sequence shown here is derived from an EMBL/GenBank/DDBJ whole genome shotgun (WGS) entry which is preliminary data.</text>
</comment>
<dbReference type="PROSITE" id="PS50110">
    <property type="entry name" value="RESPONSE_REGULATORY"/>
    <property type="match status" value="1"/>
</dbReference>
<evidence type="ECO:0000259" key="5">
    <source>
        <dbReference type="PROSITE" id="PS50110"/>
    </source>
</evidence>
<keyword evidence="2 4" id="KW-0597">Phosphoprotein</keyword>
<evidence type="ECO:0000256" key="4">
    <source>
        <dbReference type="PROSITE-ProRule" id="PRU00169"/>
    </source>
</evidence>
<dbReference type="Pfam" id="PF00072">
    <property type="entry name" value="Response_reg"/>
    <property type="match status" value="1"/>
</dbReference>
<sequence>MNRVLIIEDETATAEAVKEALALDDISADIASDGESGLEKLKSNNYDLILLDLKMPGLSGDEVLSEIRKQDPFIDVIIYTNYTEFADIKKLANIGIDGYINKGPKADLAELISAIKEKIAPLNDETISALLKDIPNAEE</sequence>
<keyword evidence="7" id="KW-1185">Reference proteome</keyword>
<reference evidence="6" key="1">
    <citation type="submission" date="2018-10" db="EMBL/GenBank/DDBJ databases">
        <title>Schaedlerella arabinophila gen. nov. sp. nov., isolated from the mouse intestinal tract and comparative analysis with the genome of the closely related altered Schaedler flora strain ASF502.</title>
        <authorList>
            <person name="Miyake S."/>
            <person name="Soh M."/>
            <person name="Seedorf H."/>
        </authorList>
    </citation>
    <scope>NUCLEOTIDE SEQUENCE [LARGE SCALE GENOMIC DNA]</scope>
    <source>
        <strain evidence="6">DSM 106076</strain>
    </source>
</reference>
<dbReference type="AlphaFoldDB" id="A0A426DN39"/>
<dbReference type="PANTHER" id="PTHR44591:SF3">
    <property type="entry name" value="RESPONSE REGULATORY DOMAIN-CONTAINING PROTEIN"/>
    <property type="match status" value="1"/>
</dbReference>
<dbReference type="EMBL" id="RHJS01000002">
    <property type="protein sequence ID" value="RRK34138.1"/>
    <property type="molecule type" value="Genomic_DNA"/>
</dbReference>
<dbReference type="GO" id="GO:0000160">
    <property type="term" value="P:phosphorelay signal transduction system"/>
    <property type="evidence" value="ECO:0007669"/>
    <property type="project" value="InterPro"/>
</dbReference>
<evidence type="ECO:0000256" key="3">
    <source>
        <dbReference type="ARBA" id="ARBA00024867"/>
    </source>
</evidence>
<dbReference type="InterPro" id="IPR011006">
    <property type="entry name" value="CheY-like_superfamily"/>
</dbReference>
<comment type="function">
    <text evidence="3">May play the central regulatory role in sporulation. It may be an element of the effector pathway responsible for the activation of sporulation genes in response to nutritional stress. Spo0A may act in concert with spo0H (a sigma factor) to control the expression of some genes that are critical to the sporulation process.</text>
</comment>
<dbReference type="InterPro" id="IPR001789">
    <property type="entry name" value="Sig_transdc_resp-reg_receiver"/>
</dbReference>
<name>A0A426DN39_9FIRM</name>
<dbReference type="SMART" id="SM00448">
    <property type="entry name" value="REC"/>
    <property type="match status" value="1"/>
</dbReference>
<organism evidence="6 7">
    <name type="scientific">Schaedlerella arabinosiphila</name>
    <dbReference type="NCBI Taxonomy" id="2044587"/>
    <lineage>
        <taxon>Bacteria</taxon>
        <taxon>Bacillati</taxon>
        <taxon>Bacillota</taxon>
        <taxon>Clostridia</taxon>
        <taxon>Lachnospirales</taxon>
        <taxon>Lachnospiraceae</taxon>
        <taxon>Schaedlerella</taxon>
    </lineage>
</organism>
<dbReference type="InterPro" id="IPR050595">
    <property type="entry name" value="Bact_response_regulator"/>
</dbReference>
<dbReference type="RefSeq" id="WP_125129300.1">
    <property type="nucleotide sequence ID" value="NZ_RHJS01000002.1"/>
</dbReference>